<keyword evidence="7" id="KW-0812">Transmembrane</keyword>
<feature type="transmembrane region" description="Helical" evidence="7">
    <location>
        <begin position="40"/>
        <end position="59"/>
    </location>
</feature>
<gene>
    <name evidence="9" type="ordered locus">Hbut_1040</name>
</gene>
<evidence type="ECO:0000256" key="2">
    <source>
        <dbReference type="ARBA" id="ARBA00022723"/>
    </source>
</evidence>
<reference evidence="9 10" key="1">
    <citation type="journal article" date="2007" name="Archaea">
        <title>The genome of Hyperthermus butylicus: a sulfur-reducing, peptide fermenting, neutrophilic Crenarchaeote growing up to 108 degrees C.</title>
        <authorList>
            <person name="Brugger K."/>
            <person name="Chen L."/>
            <person name="Stark M."/>
            <person name="Zibat A."/>
            <person name="Redder P."/>
            <person name="Ruepp A."/>
            <person name="Awayez M."/>
            <person name="She Q."/>
            <person name="Garrett R.A."/>
            <person name="Klenk H.P."/>
        </authorList>
    </citation>
    <scope>NUCLEOTIDE SEQUENCE [LARGE SCALE GENOMIC DNA]</scope>
    <source>
        <strain evidence="10">DSM 5456 / JCM 9403 / PLM1-5</strain>
    </source>
</reference>
<feature type="transmembrane region" description="Helical" evidence="7">
    <location>
        <begin position="6"/>
        <end position="28"/>
    </location>
</feature>
<evidence type="ECO:0000256" key="4">
    <source>
        <dbReference type="ARBA" id="ARBA00022833"/>
    </source>
</evidence>
<dbReference type="EMBL" id="CP000493">
    <property type="protein sequence ID" value="ABM80884.1"/>
    <property type="molecule type" value="Genomic_DNA"/>
</dbReference>
<feature type="domain" description="Peptidase M48" evidence="8">
    <location>
        <begin position="137"/>
        <end position="272"/>
    </location>
</feature>
<dbReference type="InterPro" id="IPR001915">
    <property type="entry name" value="Peptidase_M48"/>
</dbReference>
<feature type="transmembrane region" description="Helical" evidence="7">
    <location>
        <begin position="184"/>
        <end position="204"/>
    </location>
</feature>
<keyword evidence="4 6" id="KW-0862">Zinc</keyword>
<keyword evidence="2" id="KW-0479">Metal-binding</keyword>
<evidence type="ECO:0000256" key="3">
    <source>
        <dbReference type="ARBA" id="ARBA00022801"/>
    </source>
</evidence>
<keyword evidence="3 6" id="KW-0378">Hydrolase</keyword>
<feature type="transmembrane region" description="Helical" evidence="7">
    <location>
        <begin position="65"/>
        <end position="88"/>
    </location>
</feature>
<dbReference type="EnsemblBacteria" id="ABM80884">
    <property type="protein sequence ID" value="ABM80884"/>
    <property type="gene ID" value="Hbut_1040"/>
</dbReference>
<dbReference type="OrthoDB" id="385200at2157"/>
<dbReference type="AlphaFoldDB" id="A2BLM3"/>
<dbReference type="GO" id="GO:0046872">
    <property type="term" value="F:metal ion binding"/>
    <property type="evidence" value="ECO:0007669"/>
    <property type="project" value="UniProtKB-KW"/>
</dbReference>
<evidence type="ECO:0000259" key="8">
    <source>
        <dbReference type="Pfam" id="PF01435"/>
    </source>
</evidence>
<proteinExistence type="inferred from homology"/>
<dbReference type="GO" id="GO:0004222">
    <property type="term" value="F:metalloendopeptidase activity"/>
    <property type="evidence" value="ECO:0007669"/>
    <property type="project" value="InterPro"/>
</dbReference>
<dbReference type="Proteomes" id="UP000002593">
    <property type="component" value="Chromosome"/>
</dbReference>
<comment type="similarity">
    <text evidence="6">Belongs to the peptidase M48 family.</text>
</comment>
<keyword evidence="1 6" id="KW-0645">Protease</keyword>
<keyword evidence="7" id="KW-0472">Membrane</keyword>
<dbReference type="Pfam" id="PF01435">
    <property type="entry name" value="Peptidase_M48"/>
    <property type="match status" value="1"/>
</dbReference>
<dbReference type="GeneID" id="4782072"/>
<feature type="transmembrane region" description="Helical" evidence="7">
    <location>
        <begin position="158"/>
        <end position="178"/>
    </location>
</feature>
<dbReference type="GO" id="GO:0006508">
    <property type="term" value="P:proteolysis"/>
    <property type="evidence" value="ECO:0007669"/>
    <property type="project" value="UniProtKB-KW"/>
</dbReference>
<keyword evidence="7" id="KW-1133">Transmembrane helix</keyword>
<dbReference type="RefSeq" id="WP_011822202.1">
    <property type="nucleotide sequence ID" value="NC_008818.1"/>
</dbReference>
<sequence>MGGYPVHLLAVLAAYSLTLPAVYGRIVVSCRNIRACTRQLRLLAIASTSVPITGLVLLARIARDILVEAVVAAAAAPIVVAVVARMLFRPSGIVEAWYHGVRVSARLVDIPIPAFSVAVLGRVYLSTRALAAPVHRLCVMIAHEQGHLEAFHPVPVQLAALAPTAAAATALTVLLSSAMLTPAWIASTLLLVASLAIAWTVYSWSWEHLADLHSARICSVQAALDTLAALAGWRTCMITPAKAYRVLVKTLWPRRARGPFLINPHPPPCLRLWLLSRFQLLKTSRPEPNSGWAP</sequence>
<evidence type="ECO:0000256" key="7">
    <source>
        <dbReference type="SAM" id="Phobius"/>
    </source>
</evidence>
<evidence type="ECO:0000256" key="6">
    <source>
        <dbReference type="RuleBase" id="RU003983"/>
    </source>
</evidence>
<protein>
    <recommendedName>
        <fullName evidence="8">Peptidase M48 domain-containing protein</fullName>
    </recommendedName>
</protein>
<evidence type="ECO:0000313" key="10">
    <source>
        <dbReference type="Proteomes" id="UP000002593"/>
    </source>
</evidence>
<evidence type="ECO:0000256" key="1">
    <source>
        <dbReference type="ARBA" id="ARBA00022670"/>
    </source>
</evidence>
<evidence type="ECO:0000313" key="9">
    <source>
        <dbReference type="EMBL" id="ABM80884.1"/>
    </source>
</evidence>
<organism evidence="9 10">
    <name type="scientific">Hyperthermus butylicus (strain DSM 5456 / JCM 9403 / PLM1-5)</name>
    <dbReference type="NCBI Taxonomy" id="415426"/>
    <lineage>
        <taxon>Archaea</taxon>
        <taxon>Thermoproteota</taxon>
        <taxon>Thermoprotei</taxon>
        <taxon>Desulfurococcales</taxon>
        <taxon>Pyrodictiaceae</taxon>
        <taxon>Hyperthermus</taxon>
    </lineage>
</organism>
<keyword evidence="10" id="KW-1185">Reference proteome</keyword>
<keyword evidence="5 6" id="KW-0482">Metalloprotease</keyword>
<name>A2BLM3_HYPBU</name>
<dbReference type="HOGENOM" id="CLU_945295_0_0_2"/>
<accession>A2BLM3</accession>
<evidence type="ECO:0000256" key="5">
    <source>
        <dbReference type="ARBA" id="ARBA00023049"/>
    </source>
</evidence>
<comment type="cofactor">
    <cofactor evidence="6">
        <name>Zn(2+)</name>
        <dbReference type="ChEBI" id="CHEBI:29105"/>
    </cofactor>
    <text evidence="6">Binds 1 zinc ion per subunit.</text>
</comment>
<dbReference type="KEGG" id="hbu:Hbut_1040"/>